<protein>
    <recommendedName>
        <fullName evidence="3">DnaB/C C-terminal domain-containing protein</fullName>
    </recommendedName>
</protein>
<feature type="compositionally biased region" description="Polar residues" evidence="2">
    <location>
        <begin position="121"/>
        <end position="131"/>
    </location>
</feature>
<dbReference type="Pfam" id="PF07261">
    <property type="entry name" value="DnaB_2"/>
    <property type="match status" value="1"/>
</dbReference>
<comment type="similarity">
    <text evidence="1">Belongs to the DnaB/DnaD family.</text>
</comment>
<feature type="domain" description="DnaB/C C-terminal" evidence="3">
    <location>
        <begin position="189"/>
        <end position="257"/>
    </location>
</feature>
<accession>A0A2Z4MK93</accession>
<evidence type="ECO:0000256" key="2">
    <source>
        <dbReference type="SAM" id="MobiDB-lite"/>
    </source>
</evidence>
<evidence type="ECO:0000259" key="3">
    <source>
        <dbReference type="Pfam" id="PF07261"/>
    </source>
</evidence>
<proteinExistence type="inferred from homology"/>
<dbReference type="InterPro" id="IPR006343">
    <property type="entry name" value="DnaB/C_C"/>
</dbReference>
<dbReference type="InterPro" id="IPR034829">
    <property type="entry name" value="DnaD-like_sf"/>
</dbReference>
<gene>
    <name evidence="4" type="ORF">AB432_018485</name>
</gene>
<name>A0A2Z4MK93_BREBE</name>
<organism evidence="4 5">
    <name type="scientific">Brevibacillus brevis</name>
    <name type="common">Bacillus brevis</name>
    <dbReference type="NCBI Taxonomy" id="1393"/>
    <lineage>
        <taxon>Bacteria</taxon>
        <taxon>Bacillati</taxon>
        <taxon>Bacillota</taxon>
        <taxon>Bacilli</taxon>
        <taxon>Bacillales</taxon>
        <taxon>Paenibacillaceae</taxon>
        <taxon>Brevibacillus</taxon>
    </lineage>
</organism>
<dbReference type="Proteomes" id="UP000036061">
    <property type="component" value="Chromosome"/>
</dbReference>
<evidence type="ECO:0000313" key="5">
    <source>
        <dbReference type="Proteomes" id="UP000036061"/>
    </source>
</evidence>
<evidence type="ECO:0000256" key="1">
    <source>
        <dbReference type="ARBA" id="ARBA00093462"/>
    </source>
</evidence>
<feature type="compositionally biased region" description="Basic and acidic residues" evidence="2">
    <location>
        <begin position="87"/>
        <end position="116"/>
    </location>
</feature>
<evidence type="ECO:0000313" key="4">
    <source>
        <dbReference type="EMBL" id="AWX56912.1"/>
    </source>
</evidence>
<feature type="region of interest" description="Disordered" evidence="2">
    <location>
        <begin position="87"/>
        <end position="152"/>
    </location>
</feature>
<dbReference type="AlphaFoldDB" id="A0A2Z4MK93"/>
<dbReference type="Gene3D" id="1.10.10.630">
    <property type="entry name" value="DnaD domain-like"/>
    <property type="match status" value="1"/>
</dbReference>
<dbReference type="EMBL" id="CP030117">
    <property type="protein sequence ID" value="AWX56912.1"/>
    <property type="molecule type" value="Genomic_DNA"/>
</dbReference>
<sequence length="330" mass="37755">MARARNIKPGFFKNEDLSDLSPHTRLLFIGLWCLADREGFLEDRPKRIKGELFPYENVEVDQCLQELHHAGFIIRYEVDGERFISIPKFKDHQNPHHREAASKIPKPEVGKDKPRAVTDQGKAQPQNSLGLSSEIPYLGSDEPTKSPADSLIPDSLKLIPDTTTTDSKEQHKSVVVVGGRDLQVFNSVIDQYKHYFNFDPNPTIMQLLHSYLEDGVQLDLLAWVMRYAAEKGKAWDYAKGTLEKMFVQGVRTAEQAEIANREFQQKQSHKVVPIRDSKLRVDSLPASVQWQMEQERAGAFQSRESPRLLRDDPELMGMLDRMRRSRTTGS</sequence>
<reference evidence="4 5" key="1">
    <citation type="journal article" date="2015" name="Genome Announc.">
        <title>Draft Genome Sequence of Brevibacillus brevis DZQ7, a Plant Growth-Promoting Rhizobacterium with Broad-Spectrum Antimicrobial Activity.</title>
        <authorList>
            <person name="Hou Q."/>
            <person name="Wang C."/>
            <person name="Hou X."/>
            <person name="Xia Z."/>
            <person name="Ye J."/>
            <person name="Liu K."/>
            <person name="Liu H."/>
            <person name="Wang J."/>
            <person name="Guo H."/>
            <person name="Yu X."/>
            <person name="Yang Y."/>
            <person name="Du B."/>
            <person name="Ding Y."/>
        </authorList>
    </citation>
    <scope>NUCLEOTIDE SEQUENCE [LARGE SCALE GENOMIC DNA]</scope>
    <source>
        <strain evidence="4 5">DZQ7</strain>
    </source>
</reference>